<feature type="compositionally biased region" description="Basic and acidic residues" evidence="1">
    <location>
        <begin position="28"/>
        <end position="37"/>
    </location>
</feature>
<evidence type="ECO:0000313" key="2">
    <source>
        <dbReference type="EMBL" id="MBC8544978.1"/>
    </source>
</evidence>
<feature type="region of interest" description="Disordered" evidence="1">
    <location>
        <begin position="1"/>
        <end position="118"/>
    </location>
</feature>
<protein>
    <submittedName>
        <fullName evidence="2">Uncharacterized protein</fullName>
    </submittedName>
</protein>
<evidence type="ECO:0000256" key="1">
    <source>
        <dbReference type="SAM" id="MobiDB-lite"/>
    </source>
</evidence>
<accession>A0A926DW50</accession>
<gene>
    <name evidence="2" type="ORF">H8730_15655</name>
</gene>
<dbReference type="Proteomes" id="UP000657006">
    <property type="component" value="Unassembled WGS sequence"/>
</dbReference>
<sequence length="118" mass="12998">MHAGEAKKGRGRRANGGRLRAVIVETSKAGEKQDKKCTPARRRKAEASVQTEADCPPSTSRRPRRRGNGIKNARRRGGERQKPACKRRQIACRQRRDVQGGGETGRKMHAGEAKTGRG</sequence>
<dbReference type="AlphaFoldDB" id="A0A926DW50"/>
<dbReference type="RefSeq" id="WP_249290147.1">
    <property type="nucleotide sequence ID" value="NZ_JACRSQ010000038.1"/>
</dbReference>
<reference evidence="2" key="1">
    <citation type="submission" date="2020-08" db="EMBL/GenBank/DDBJ databases">
        <title>Genome public.</title>
        <authorList>
            <person name="Liu C."/>
            <person name="Sun Q."/>
        </authorList>
    </citation>
    <scope>NUCLEOTIDE SEQUENCE</scope>
    <source>
        <strain evidence="2">NSJ-32</strain>
    </source>
</reference>
<feature type="compositionally biased region" description="Basic residues" evidence="1">
    <location>
        <begin position="61"/>
        <end position="75"/>
    </location>
</feature>
<comment type="caution">
    <text evidence="2">The sequence shown here is derived from an EMBL/GenBank/DDBJ whole genome shotgun (WGS) entry which is preliminary data.</text>
</comment>
<evidence type="ECO:0000313" key="3">
    <source>
        <dbReference type="Proteomes" id="UP000657006"/>
    </source>
</evidence>
<name>A0A926DW50_9FIRM</name>
<dbReference type="EMBL" id="JACRSQ010000038">
    <property type="protein sequence ID" value="MBC8544978.1"/>
    <property type="molecule type" value="Genomic_DNA"/>
</dbReference>
<keyword evidence="3" id="KW-1185">Reference proteome</keyword>
<proteinExistence type="predicted"/>
<organism evidence="2 3">
    <name type="scientific">Bianquea renquensis</name>
    <dbReference type="NCBI Taxonomy" id="2763661"/>
    <lineage>
        <taxon>Bacteria</taxon>
        <taxon>Bacillati</taxon>
        <taxon>Bacillota</taxon>
        <taxon>Clostridia</taxon>
        <taxon>Eubacteriales</taxon>
        <taxon>Bianqueaceae</taxon>
        <taxon>Bianquea</taxon>
    </lineage>
</organism>
<feature type="compositionally biased region" description="Basic and acidic residues" evidence="1">
    <location>
        <begin position="94"/>
        <end position="118"/>
    </location>
</feature>